<dbReference type="SUPFAM" id="SSF51338">
    <property type="entry name" value="Composite domain of metallo-dependent hydrolases"/>
    <property type="match status" value="1"/>
</dbReference>
<dbReference type="InterPro" id="IPR032466">
    <property type="entry name" value="Metal_Hydrolase"/>
</dbReference>
<feature type="domain" description="Amidohydrolase 3" evidence="1">
    <location>
        <begin position="46"/>
        <end position="552"/>
    </location>
</feature>
<accession>A0A328AFG5</accession>
<dbReference type="GO" id="GO:0016812">
    <property type="term" value="F:hydrolase activity, acting on carbon-nitrogen (but not peptide) bonds, in cyclic amides"/>
    <property type="evidence" value="ECO:0007669"/>
    <property type="project" value="TreeGrafter"/>
</dbReference>
<dbReference type="PANTHER" id="PTHR11647">
    <property type="entry name" value="HYDRANTOINASE/DIHYDROPYRIMIDINASE FAMILY MEMBER"/>
    <property type="match status" value="1"/>
</dbReference>
<dbReference type="InterPro" id="IPR013108">
    <property type="entry name" value="Amidohydro_3"/>
</dbReference>
<keyword evidence="3" id="KW-1185">Reference proteome</keyword>
<comment type="caution">
    <text evidence="2">The sequence shown here is derived from an EMBL/GenBank/DDBJ whole genome shotgun (WGS) entry which is preliminary data.</text>
</comment>
<dbReference type="InterPro" id="IPR050378">
    <property type="entry name" value="Metallo-dep_Hydrolases_sf"/>
</dbReference>
<gene>
    <name evidence="2" type="ORF">DJ017_02020</name>
</gene>
<dbReference type="InterPro" id="IPR011059">
    <property type="entry name" value="Metal-dep_hydrolase_composite"/>
</dbReference>
<evidence type="ECO:0000313" key="2">
    <source>
        <dbReference type="EMBL" id="RAK53389.1"/>
    </source>
</evidence>
<proteinExistence type="predicted"/>
<dbReference type="Gene3D" id="2.30.40.10">
    <property type="entry name" value="Urease, subunit C, domain 1"/>
    <property type="match status" value="1"/>
</dbReference>
<dbReference type="EMBL" id="QFYQ01000001">
    <property type="protein sequence ID" value="RAK53389.1"/>
    <property type="molecule type" value="Genomic_DNA"/>
</dbReference>
<evidence type="ECO:0000313" key="3">
    <source>
        <dbReference type="Proteomes" id="UP000249254"/>
    </source>
</evidence>
<dbReference type="Proteomes" id="UP000249254">
    <property type="component" value="Unassembled WGS sequence"/>
</dbReference>
<dbReference type="AlphaFoldDB" id="A0A328AFG5"/>
<dbReference type="CDD" id="cd01297">
    <property type="entry name" value="D-aminoacylase"/>
    <property type="match status" value="1"/>
</dbReference>
<organism evidence="2 3">
    <name type="scientific">Phenylobacterium soli</name>
    <dbReference type="NCBI Taxonomy" id="2170551"/>
    <lineage>
        <taxon>Bacteria</taxon>
        <taxon>Pseudomonadati</taxon>
        <taxon>Pseudomonadota</taxon>
        <taxon>Alphaproteobacteria</taxon>
        <taxon>Caulobacterales</taxon>
        <taxon>Caulobacteraceae</taxon>
        <taxon>Phenylobacterium</taxon>
    </lineage>
</organism>
<dbReference type="Gene3D" id="3.20.20.140">
    <property type="entry name" value="Metal-dependent hydrolases"/>
    <property type="match status" value="1"/>
</dbReference>
<sequence>MERAYDLVVRGGTVVDGTGQPGFEADVGVKDGRVAAVGRIAGAGAEEIDAKGMVVAPGFVDVHTHYDGQATWDERMQPSSWHGVTTVIMGNCGVGFAPCRPEDHDRLVRLMEGVEDIPFPVLSAGLPWNWESYPDYLDSLARRNFDVDIGSQLPHAALRVYVMGERGANREPATEADIHAMAAIAKRAMEAGALGFSTSRTLNHKTSDGQPTPTLTASEDELTGIAMGLAAAGRGVLQFVSDFADPEAEFDMLQRIVERSGRPLSFSMVQSPRDPEQFRYLLDRLAKAHAKGLPMKAQAASRPVGVLFGFELTLNPFSQHPSYQAIKDLPLDQRVARLSDPAYRARLMAEEVEHVRGFAGTQPRAWDKMFLLGSEPNYEPTPDRTVANIAAQRGLTPEEVALDHMLSNGGRGMLYLPFLNYAWCNLDPAYEMLNHPQVVPGLSDGGAHVGMICDGSFPTTNLVHWTRDRTRGPKVSLEKMIKAQARDTAELVGLYDRGILAPGYRADLNVIDYGRLKLKAPEVAYDLPTGGRRLIQRVEGYAATIVAGQVTYRDGEPTGALPGRLLRGAQTTPAAMAAE</sequence>
<reference evidence="3" key="1">
    <citation type="submission" date="2018-05" db="EMBL/GenBank/DDBJ databases">
        <authorList>
            <person name="Li X."/>
        </authorList>
    </citation>
    <scope>NUCLEOTIDE SEQUENCE [LARGE SCALE GENOMIC DNA]</scope>
    <source>
        <strain evidence="3">LX32</strain>
    </source>
</reference>
<dbReference type="PANTHER" id="PTHR11647:SF1">
    <property type="entry name" value="COLLAPSIN RESPONSE MEDIATOR PROTEIN"/>
    <property type="match status" value="1"/>
</dbReference>
<name>A0A328AFG5_9CAUL</name>
<dbReference type="GO" id="GO:0005829">
    <property type="term" value="C:cytosol"/>
    <property type="evidence" value="ECO:0007669"/>
    <property type="project" value="TreeGrafter"/>
</dbReference>
<dbReference type="Pfam" id="PF07969">
    <property type="entry name" value="Amidohydro_3"/>
    <property type="match status" value="1"/>
</dbReference>
<protein>
    <submittedName>
        <fullName evidence="2">D-aminoacylase</fullName>
    </submittedName>
</protein>
<evidence type="ECO:0000259" key="1">
    <source>
        <dbReference type="Pfam" id="PF07969"/>
    </source>
</evidence>
<dbReference type="OrthoDB" id="9766983at2"/>
<dbReference type="RefSeq" id="WP_111527141.1">
    <property type="nucleotide sequence ID" value="NZ_JBHRSG010000001.1"/>
</dbReference>
<dbReference type="SUPFAM" id="SSF51556">
    <property type="entry name" value="Metallo-dependent hydrolases"/>
    <property type="match status" value="1"/>
</dbReference>